<keyword evidence="1" id="KW-0472">Membrane</keyword>
<keyword evidence="1" id="KW-1133">Transmembrane helix</keyword>
<sequence>MDLHPGEQIVFEGHPSWRGVLSFYLKGLVLAVVVGAILLFAVSTAIGIVAFVVVMAVVVLVGFVMRMATTFIISTERLHIRTGILSKHVQQTSVDRIQNVNTDQSLVDRVLRVGKVDFDTAGTDDSDFTFRGIASPGDVVAAVDRARRAHDRTASSPQPL</sequence>
<organism evidence="3 4">
    <name type="scientific">Baekduia soli</name>
    <dbReference type="NCBI Taxonomy" id="496014"/>
    <lineage>
        <taxon>Bacteria</taxon>
        <taxon>Bacillati</taxon>
        <taxon>Actinomycetota</taxon>
        <taxon>Thermoleophilia</taxon>
        <taxon>Solirubrobacterales</taxon>
        <taxon>Baekduiaceae</taxon>
        <taxon>Baekduia</taxon>
    </lineage>
</organism>
<keyword evidence="1" id="KW-0812">Transmembrane</keyword>
<accession>A0A5B8U7H8</accession>
<dbReference type="EMBL" id="CP042430">
    <property type="protein sequence ID" value="QEC48632.1"/>
    <property type="molecule type" value="Genomic_DNA"/>
</dbReference>
<reference evidence="3 4" key="1">
    <citation type="journal article" date="2018" name="J. Microbiol.">
        <title>Baekduia soli gen. nov., sp. nov., a novel bacterium isolated from the soil of Baekdu Mountain and proposal of a novel family name, Baekduiaceae fam. nov.</title>
        <authorList>
            <person name="An D.S."/>
            <person name="Siddiqi M.Z."/>
            <person name="Kim K.H."/>
            <person name="Yu H.S."/>
            <person name="Im W.T."/>
        </authorList>
    </citation>
    <scope>NUCLEOTIDE SEQUENCE [LARGE SCALE GENOMIC DNA]</scope>
    <source>
        <strain evidence="3 4">BR7-21</strain>
    </source>
</reference>
<gene>
    <name evidence="3" type="ORF">FSW04_14325</name>
</gene>
<dbReference type="AlphaFoldDB" id="A0A5B8U7H8"/>
<dbReference type="Proteomes" id="UP000321805">
    <property type="component" value="Chromosome"/>
</dbReference>
<proteinExistence type="predicted"/>
<dbReference type="PANTHER" id="PTHR37938">
    <property type="entry name" value="BLL0215 PROTEIN"/>
    <property type="match status" value="1"/>
</dbReference>
<evidence type="ECO:0000313" key="4">
    <source>
        <dbReference type="Proteomes" id="UP000321805"/>
    </source>
</evidence>
<dbReference type="PANTHER" id="PTHR37938:SF1">
    <property type="entry name" value="BLL0215 PROTEIN"/>
    <property type="match status" value="1"/>
</dbReference>
<keyword evidence="4" id="KW-1185">Reference proteome</keyword>
<feature type="transmembrane region" description="Helical" evidence="1">
    <location>
        <begin position="21"/>
        <end position="42"/>
    </location>
</feature>
<protein>
    <submittedName>
        <fullName evidence="3">PH domain-containing protein</fullName>
    </submittedName>
</protein>
<evidence type="ECO:0000313" key="3">
    <source>
        <dbReference type="EMBL" id="QEC48632.1"/>
    </source>
</evidence>
<evidence type="ECO:0000259" key="2">
    <source>
        <dbReference type="Pfam" id="PF03703"/>
    </source>
</evidence>
<dbReference type="KEGG" id="bsol:FSW04_14325"/>
<dbReference type="RefSeq" id="WP_146920389.1">
    <property type="nucleotide sequence ID" value="NZ_CP042430.1"/>
</dbReference>
<feature type="transmembrane region" description="Helical" evidence="1">
    <location>
        <begin position="48"/>
        <end position="73"/>
    </location>
</feature>
<name>A0A5B8U7H8_9ACTN</name>
<evidence type="ECO:0000256" key="1">
    <source>
        <dbReference type="SAM" id="Phobius"/>
    </source>
</evidence>
<feature type="domain" description="YdbS-like PH" evidence="2">
    <location>
        <begin position="68"/>
        <end position="136"/>
    </location>
</feature>
<dbReference type="InterPro" id="IPR005182">
    <property type="entry name" value="YdbS-like_PH"/>
</dbReference>
<dbReference type="Pfam" id="PF03703">
    <property type="entry name" value="bPH_2"/>
    <property type="match status" value="1"/>
</dbReference>
<dbReference type="OrthoDB" id="4350422at2"/>